<name>A0ACC2KX71_PERAE</name>
<organism evidence="1 2">
    <name type="scientific">Persea americana</name>
    <name type="common">Avocado</name>
    <dbReference type="NCBI Taxonomy" id="3435"/>
    <lineage>
        <taxon>Eukaryota</taxon>
        <taxon>Viridiplantae</taxon>
        <taxon>Streptophyta</taxon>
        <taxon>Embryophyta</taxon>
        <taxon>Tracheophyta</taxon>
        <taxon>Spermatophyta</taxon>
        <taxon>Magnoliopsida</taxon>
        <taxon>Magnoliidae</taxon>
        <taxon>Laurales</taxon>
        <taxon>Lauraceae</taxon>
        <taxon>Persea</taxon>
    </lineage>
</organism>
<evidence type="ECO:0000313" key="2">
    <source>
        <dbReference type="Proteomes" id="UP001234297"/>
    </source>
</evidence>
<evidence type="ECO:0000313" key="1">
    <source>
        <dbReference type="EMBL" id="KAJ8625713.1"/>
    </source>
</evidence>
<protein>
    <submittedName>
        <fullName evidence="1">Uncharacterized protein</fullName>
    </submittedName>
</protein>
<reference evidence="1 2" key="1">
    <citation type="journal article" date="2022" name="Hortic Res">
        <title>A haplotype resolved chromosomal level avocado genome allows analysis of novel avocado genes.</title>
        <authorList>
            <person name="Nath O."/>
            <person name="Fletcher S.J."/>
            <person name="Hayward A."/>
            <person name="Shaw L.M."/>
            <person name="Masouleh A.K."/>
            <person name="Furtado A."/>
            <person name="Henry R.J."/>
            <person name="Mitter N."/>
        </authorList>
    </citation>
    <scope>NUCLEOTIDE SEQUENCE [LARGE SCALE GENOMIC DNA]</scope>
    <source>
        <strain evidence="2">cv. Hass</strain>
    </source>
</reference>
<dbReference type="Proteomes" id="UP001234297">
    <property type="component" value="Chromosome 11"/>
</dbReference>
<dbReference type="EMBL" id="CM056819">
    <property type="protein sequence ID" value="KAJ8625713.1"/>
    <property type="molecule type" value="Genomic_DNA"/>
</dbReference>
<keyword evidence="2" id="KW-1185">Reference proteome</keyword>
<gene>
    <name evidence="1" type="ORF">MRB53_034243</name>
</gene>
<comment type="caution">
    <text evidence="1">The sequence shown here is derived from an EMBL/GenBank/DDBJ whole genome shotgun (WGS) entry which is preliminary data.</text>
</comment>
<proteinExistence type="predicted"/>
<accession>A0ACC2KX71</accession>
<sequence length="358" mass="38945">MATQDHPNRLYGMHLSSLISFPLTLRAAIQLDVFQIIADAGPESHLSSSEIAAKLPTTNSHAPAILDRILRVLAANNALTMSRRASQSNKTEWVYGLTSGSRSLVKGDEDGVSMASLVLLCTDRTIVESFYCLEETVIEGGCTPYERAHGKDLYGYAAKDPSYGKFLQEAMSNCTTIIIKEVLKVYGGFDGVKKMVDVGGGSGTCLSLIVSKYPHIQGVNFDLPQAISLAPQFPGVEHVAGNMFEVVPSSEAIFMRGVLHNWDDDQCVKLLRNCWNALPNGAMVIDVDVAVPDPLGTDEMSRLTSGFDLLMMSFCSGGKERTLSEYCDLARAAGFAEMKAFPVVHGFHVMEFHKAHVN</sequence>